<protein>
    <recommendedName>
        <fullName evidence="3">TRASH domain-containing protein</fullName>
    </recommendedName>
</protein>
<proteinExistence type="predicted"/>
<dbReference type="EMBL" id="NBVN01000002">
    <property type="protein sequence ID" value="PUA33182.1"/>
    <property type="molecule type" value="Genomic_DNA"/>
</dbReference>
<comment type="caution">
    <text evidence="1">The sequence shown here is derived from an EMBL/GenBank/DDBJ whole genome shotgun (WGS) entry which is preliminary data.</text>
</comment>
<accession>A0A2R7Y8K6</accession>
<dbReference type="Proteomes" id="UP000244093">
    <property type="component" value="Unassembled WGS sequence"/>
</dbReference>
<gene>
    <name evidence="1" type="ORF">B7O98_01740</name>
</gene>
<evidence type="ECO:0008006" key="3">
    <source>
        <dbReference type="Google" id="ProtNLM"/>
    </source>
</evidence>
<reference evidence="1 2" key="1">
    <citation type="journal article" date="2018" name="Syst. Appl. Microbiol.">
        <title>A new symbiotic nanoarchaeote (Candidatus Nanoclepta minutus) and its host (Zestosphaera tikiterensis gen. nov., sp. nov.) from a New Zealand hot spring.</title>
        <authorList>
            <person name="St John E."/>
            <person name="Liu Y."/>
            <person name="Podar M."/>
            <person name="Stott M.B."/>
            <person name="Meneghin J."/>
            <person name="Chen Z."/>
            <person name="Lagutin K."/>
            <person name="Mitchell K."/>
            <person name="Reysenbach A.L."/>
        </authorList>
    </citation>
    <scope>NUCLEOTIDE SEQUENCE [LARGE SCALE GENOMIC DNA]</scope>
    <source>
        <strain evidence="1">NZ3</strain>
    </source>
</reference>
<evidence type="ECO:0000313" key="2">
    <source>
        <dbReference type="Proteomes" id="UP000244093"/>
    </source>
</evidence>
<name>A0A2R7Y8K6_9CREN</name>
<evidence type="ECO:0000313" key="1">
    <source>
        <dbReference type="EMBL" id="PUA33182.1"/>
    </source>
</evidence>
<organism evidence="1 2">
    <name type="scientific">Zestosphaera tikiterensis</name>
    <dbReference type="NCBI Taxonomy" id="1973259"/>
    <lineage>
        <taxon>Archaea</taxon>
        <taxon>Thermoproteota</taxon>
        <taxon>Thermoprotei</taxon>
        <taxon>Desulfurococcales</taxon>
        <taxon>Desulfurococcaceae</taxon>
        <taxon>Zestosphaera</taxon>
    </lineage>
</organism>
<sequence>MSPANRYTCLVCGRKFPEGQGVTLEVGSRKYAFHSKTCALKFLKKALENIEINALINTFDKTAKEFEEVLKSKSELKSKKIG</sequence>
<dbReference type="AlphaFoldDB" id="A0A2R7Y8K6"/>